<sequence>MVQLEYVLLVFIIFYKSFLVAHNINEIQDSSKELDNFKFNKVSLNKHPVIPESLEKISPLYIPMKGPEGWSKHYETKKIISMNGGENNDKGGKIISFQG</sequence>
<reference evidence="2 3" key="1">
    <citation type="submission" date="2024-05" db="EMBL/GenBank/DDBJ databases">
        <authorList>
            <person name="Wallberg A."/>
        </authorList>
    </citation>
    <scope>NUCLEOTIDE SEQUENCE [LARGE SCALE GENOMIC DNA]</scope>
</reference>
<proteinExistence type="predicted"/>
<keyword evidence="1" id="KW-0732">Signal</keyword>
<protein>
    <submittedName>
        <fullName evidence="2">Uncharacterized protein</fullName>
    </submittedName>
</protein>
<dbReference type="Proteomes" id="UP001497623">
    <property type="component" value="Unassembled WGS sequence"/>
</dbReference>
<feature type="non-terminal residue" evidence="2">
    <location>
        <position position="99"/>
    </location>
</feature>
<dbReference type="EMBL" id="CAXKWB010011493">
    <property type="protein sequence ID" value="CAL4101591.1"/>
    <property type="molecule type" value="Genomic_DNA"/>
</dbReference>
<accession>A0AAV2QUC5</accession>
<gene>
    <name evidence="2" type="ORF">MNOR_LOCUS17047</name>
</gene>
<feature type="signal peptide" evidence="1">
    <location>
        <begin position="1"/>
        <end position="21"/>
    </location>
</feature>
<feature type="chain" id="PRO_5043965712" evidence="1">
    <location>
        <begin position="22"/>
        <end position="99"/>
    </location>
</feature>
<comment type="caution">
    <text evidence="2">The sequence shown here is derived from an EMBL/GenBank/DDBJ whole genome shotgun (WGS) entry which is preliminary data.</text>
</comment>
<name>A0AAV2QUC5_MEGNR</name>
<evidence type="ECO:0000313" key="3">
    <source>
        <dbReference type="Proteomes" id="UP001497623"/>
    </source>
</evidence>
<dbReference type="AlphaFoldDB" id="A0AAV2QUC5"/>
<evidence type="ECO:0000313" key="2">
    <source>
        <dbReference type="EMBL" id="CAL4101591.1"/>
    </source>
</evidence>
<evidence type="ECO:0000256" key="1">
    <source>
        <dbReference type="SAM" id="SignalP"/>
    </source>
</evidence>
<keyword evidence="3" id="KW-1185">Reference proteome</keyword>
<organism evidence="2 3">
    <name type="scientific">Meganyctiphanes norvegica</name>
    <name type="common">Northern krill</name>
    <name type="synonym">Thysanopoda norvegica</name>
    <dbReference type="NCBI Taxonomy" id="48144"/>
    <lineage>
        <taxon>Eukaryota</taxon>
        <taxon>Metazoa</taxon>
        <taxon>Ecdysozoa</taxon>
        <taxon>Arthropoda</taxon>
        <taxon>Crustacea</taxon>
        <taxon>Multicrustacea</taxon>
        <taxon>Malacostraca</taxon>
        <taxon>Eumalacostraca</taxon>
        <taxon>Eucarida</taxon>
        <taxon>Euphausiacea</taxon>
        <taxon>Euphausiidae</taxon>
        <taxon>Meganyctiphanes</taxon>
    </lineage>
</organism>